<dbReference type="Gene3D" id="3.30.1920.20">
    <property type="match status" value="1"/>
</dbReference>
<dbReference type="EMBL" id="FOFU01000001">
    <property type="protein sequence ID" value="SEP87045.1"/>
    <property type="molecule type" value="Genomic_DNA"/>
</dbReference>
<keyword evidence="2" id="KW-1185">Reference proteome</keyword>
<organism evidence="1 2">
    <name type="scientific">Treponema bryantii</name>
    <dbReference type="NCBI Taxonomy" id="163"/>
    <lineage>
        <taxon>Bacteria</taxon>
        <taxon>Pseudomonadati</taxon>
        <taxon>Spirochaetota</taxon>
        <taxon>Spirochaetia</taxon>
        <taxon>Spirochaetales</taxon>
        <taxon>Treponemataceae</taxon>
        <taxon>Treponema</taxon>
    </lineage>
</organism>
<proteinExistence type="predicted"/>
<reference evidence="1 2" key="1">
    <citation type="submission" date="2016-10" db="EMBL/GenBank/DDBJ databases">
        <authorList>
            <person name="de Groot N.N."/>
        </authorList>
    </citation>
    <scope>NUCLEOTIDE SEQUENCE [LARGE SCALE GENOMIC DNA]</scope>
    <source>
        <strain evidence="1 2">B25</strain>
    </source>
</reference>
<evidence type="ECO:0008006" key="3">
    <source>
        <dbReference type="Google" id="ProtNLM"/>
    </source>
</evidence>
<dbReference type="AlphaFoldDB" id="A0A1H9BDT2"/>
<gene>
    <name evidence="1" type="ORF">SAMN04487977_101667</name>
</gene>
<evidence type="ECO:0000313" key="2">
    <source>
        <dbReference type="Proteomes" id="UP000182360"/>
    </source>
</evidence>
<name>A0A1H9BDT2_9SPIR</name>
<dbReference type="RefSeq" id="WP_218141023.1">
    <property type="nucleotide sequence ID" value="NZ_FOFU01000001.1"/>
</dbReference>
<sequence>RTLEKGFLMWSRENVSNITSNSSVLIAQLEENAVRIDPVNGTLVEKLPFSLTDTNYVWNNDGLYAYTGNKLYGLYGTDKAVELEEVILKVSADSDGFVILTENKLYSCTSELELKNEGMIRNEKSCSLAISAGEIAVSNSQATVLYDRETLKVKHVYAGSSIAALANEKLVLADSTKLSVNNVYSGNEIWNVKGNITAVAMCNGKLFAADKNILRSYEGSSNTSAPCVTVTYSTPADGTDNWYKGLPVATIKADDKETYVESIWYRHNGGEFKPYTESFTVVEGDNLIEAYAFDSKGMKSDIVTSFIKTDITIPESSIYITPVKNEKGWYENDVTVRFTAYDSGSGVNRIVVNGNVYDKPLEFTKEGTYELTWYAVDNAGNKEEERTEVIQLDKYNPTTGINVRSDKGLSIIRLEAQDSYSGVDYIKYVLDNGNEKTYENELLIYEPGRHTIRWQAFDKSGRKSGLMTQTFVVQREDGIGNFMAFAELNGKKHEVKTPFSYDSQIYANDAADYTQWPYLYWERAYLHTLPWYVIGGDYIQYLGSDMNIKGKRTVEFYLKKNVTLYMFAGPEMAVDGSWTLVEKKFGMQGHWYKDGWNVYKRKASKGEKIVVEVGSNVLALPVITAKQENN</sequence>
<dbReference type="InterPro" id="IPR058094">
    <property type="entry name" value="Ig-like_OmpL47-like"/>
</dbReference>
<dbReference type="NCBIfam" id="NF047446">
    <property type="entry name" value="barrel_OmpL47"/>
    <property type="match status" value="2"/>
</dbReference>
<evidence type="ECO:0000313" key="1">
    <source>
        <dbReference type="EMBL" id="SEP87045.1"/>
    </source>
</evidence>
<feature type="non-terminal residue" evidence="1">
    <location>
        <position position="1"/>
    </location>
</feature>
<dbReference type="Proteomes" id="UP000182360">
    <property type="component" value="Unassembled WGS sequence"/>
</dbReference>
<protein>
    <recommendedName>
        <fullName evidence="3">Ig-like domain (Group 3)</fullName>
    </recommendedName>
</protein>
<accession>A0A1H9BDT2</accession>